<proteinExistence type="predicted"/>
<gene>
    <name evidence="4" type="ORF">GKC33_04495</name>
</gene>
<reference evidence="4 5" key="1">
    <citation type="submission" date="2019-11" db="EMBL/GenBank/DDBJ databases">
        <title>Draft Genome Sequence of Plant Growth-Promoting Rhizosphere-Associated Bacteria.</title>
        <authorList>
            <person name="Vasilyev I.Y."/>
            <person name="Radchenko V."/>
            <person name="Ilnitskaya E.V."/>
        </authorList>
    </citation>
    <scope>NUCLEOTIDE SEQUENCE [LARGE SCALE GENOMIC DNA]</scope>
    <source>
        <strain evidence="4 5">VRA_01-1sq_f</strain>
    </source>
</reference>
<dbReference type="InterPro" id="IPR050624">
    <property type="entry name" value="HTH-type_Tx_Regulator"/>
</dbReference>
<evidence type="ECO:0000313" key="5">
    <source>
        <dbReference type="Proteomes" id="UP000467635"/>
    </source>
</evidence>
<dbReference type="PROSITE" id="PS50977">
    <property type="entry name" value="HTH_TETR_2"/>
    <property type="match status" value="1"/>
</dbReference>
<evidence type="ECO:0000259" key="3">
    <source>
        <dbReference type="PROSITE" id="PS50977"/>
    </source>
</evidence>
<evidence type="ECO:0000313" key="4">
    <source>
        <dbReference type="EMBL" id="MSE08000.1"/>
    </source>
</evidence>
<dbReference type="InterPro" id="IPR001647">
    <property type="entry name" value="HTH_TetR"/>
</dbReference>
<dbReference type="Gene3D" id="1.10.357.10">
    <property type="entry name" value="Tetracycline Repressor, domain 2"/>
    <property type="match status" value="1"/>
</dbReference>
<dbReference type="PANTHER" id="PTHR43479">
    <property type="entry name" value="ACREF/ENVCD OPERON REPRESSOR-RELATED"/>
    <property type="match status" value="1"/>
</dbReference>
<dbReference type="GO" id="GO:0003677">
    <property type="term" value="F:DNA binding"/>
    <property type="evidence" value="ECO:0007669"/>
    <property type="project" value="UniProtKB-UniRule"/>
</dbReference>
<keyword evidence="1 2" id="KW-0238">DNA-binding</keyword>
<dbReference type="SUPFAM" id="SSF46689">
    <property type="entry name" value="Homeodomain-like"/>
    <property type="match status" value="1"/>
</dbReference>
<name>A0A7X2MEC4_9LACO</name>
<dbReference type="Proteomes" id="UP000467635">
    <property type="component" value="Unassembled WGS sequence"/>
</dbReference>
<dbReference type="PANTHER" id="PTHR43479:SF7">
    <property type="entry name" value="TETR-FAMILY TRANSCRIPTIONAL REGULATOR"/>
    <property type="match status" value="1"/>
</dbReference>
<protein>
    <submittedName>
        <fullName evidence="4">TetR family transcriptional regulator</fullName>
    </submittedName>
</protein>
<sequence length="182" mass="21547">MKYERKRSVTQRQIQSALLELMEEVRFDQITINQIVNRASITRGTFYRYYDDKFQLLEIIETQTIEALISASNLNFVTVNNDFSKLVREILEEYQKQFPVLHVLLGINGDPSFEVKLERKINELCYQDIPANSIEDEMMQISMTSMWLRTLKFWVFNTDRVSSEDVEKITLKLMKIAAKEFI</sequence>
<feature type="DNA-binding region" description="H-T-H motif" evidence="2">
    <location>
        <begin position="31"/>
        <end position="50"/>
    </location>
</feature>
<feature type="domain" description="HTH tetR-type" evidence="3">
    <location>
        <begin position="8"/>
        <end position="68"/>
    </location>
</feature>
<dbReference type="Pfam" id="PF00440">
    <property type="entry name" value="TetR_N"/>
    <property type="match status" value="1"/>
</dbReference>
<dbReference type="AlphaFoldDB" id="A0A7X2MEC4"/>
<organism evidence="4 5">
    <name type="scientific">Ligilactobacillus salivarius</name>
    <dbReference type="NCBI Taxonomy" id="1624"/>
    <lineage>
        <taxon>Bacteria</taxon>
        <taxon>Bacillati</taxon>
        <taxon>Bacillota</taxon>
        <taxon>Bacilli</taxon>
        <taxon>Lactobacillales</taxon>
        <taxon>Lactobacillaceae</taxon>
        <taxon>Ligilactobacillus</taxon>
    </lineage>
</organism>
<comment type="caution">
    <text evidence="4">The sequence shown here is derived from an EMBL/GenBank/DDBJ whole genome shotgun (WGS) entry which is preliminary data.</text>
</comment>
<evidence type="ECO:0000256" key="1">
    <source>
        <dbReference type="ARBA" id="ARBA00023125"/>
    </source>
</evidence>
<dbReference type="InterPro" id="IPR009057">
    <property type="entry name" value="Homeodomain-like_sf"/>
</dbReference>
<evidence type="ECO:0000256" key="2">
    <source>
        <dbReference type="PROSITE-ProRule" id="PRU00335"/>
    </source>
</evidence>
<dbReference type="EMBL" id="WKKX01000137">
    <property type="protein sequence ID" value="MSE08000.1"/>
    <property type="molecule type" value="Genomic_DNA"/>
</dbReference>
<accession>A0A7X2MEC4</accession>